<feature type="transmembrane region" description="Helical" evidence="5">
    <location>
        <begin position="6"/>
        <end position="26"/>
    </location>
</feature>
<evidence type="ECO:0000256" key="2">
    <source>
        <dbReference type="ARBA" id="ARBA00022679"/>
    </source>
</evidence>
<name>A0A2U1MN25_ARTAN</name>
<gene>
    <name evidence="6" type="ORF">CTI12_AA361240</name>
</gene>
<evidence type="ECO:0000313" key="6">
    <source>
        <dbReference type="EMBL" id="PWA62663.1"/>
    </source>
</evidence>
<dbReference type="PANTHER" id="PTHR11926">
    <property type="entry name" value="GLUCOSYL/GLUCURONOSYL TRANSFERASES"/>
    <property type="match status" value="1"/>
</dbReference>
<keyword evidence="5" id="KW-0472">Membrane</keyword>
<proteinExistence type="inferred from homology"/>
<dbReference type="Pfam" id="PF00201">
    <property type="entry name" value="UDPGT"/>
    <property type="match status" value="1"/>
</dbReference>
<keyword evidence="5" id="KW-1133">Transmembrane helix</keyword>
<comment type="caution">
    <text evidence="6">The sequence shown here is derived from an EMBL/GenBank/DDBJ whole genome shotgun (WGS) entry which is preliminary data.</text>
</comment>
<dbReference type="EMBL" id="PKPP01004820">
    <property type="protein sequence ID" value="PWA62663.1"/>
    <property type="molecule type" value="Genomic_DNA"/>
</dbReference>
<reference evidence="6 7" key="1">
    <citation type="journal article" date="2018" name="Mol. Plant">
        <title>The genome of Artemisia annua provides insight into the evolution of Asteraceae family and artemisinin biosynthesis.</title>
        <authorList>
            <person name="Shen Q."/>
            <person name="Zhang L."/>
            <person name="Liao Z."/>
            <person name="Wang S."/>
            <person name="Yan T."/>
            <person name="Shi P."/>
            <person name="Liu M."/>
            <person name="Fu X."/>
            <person name="Pan Q."/>
            <person name="Wang Y."/>
            <person name="Lv Z."/>
            <person name="Lu X."/>
            <person name="Zhang F."/>
            <person name="Jiang W."/>
            <person name="Ma Y."/>
            <person name="Chen M."/>
            <person name="Hao X."/>
            <person name="Li L."/>
            <person name="Tang Y."/>
            <person name="Lv G."/>
            <person name="Zhou Y."/>
            <person name="Sun X."/>
            <person name="Brodelius P.E."/>
            <person name="Rose J.K.C."/>
            <person name="Tang K."/>
        </authorList>
    </citation>
    <scope>NUCLEOTIDE SEQUENCE [LARGE SCALE GENOMIC DNA]</scope>
    <source>
        <strain evidence="7">cv. Huhao1</strain>
        <tissue evidence="6">Leaf</tissue>
    </source>
</reference>
<evidence type="ECO:0000313" key="7">
    <source>
        <dbReference type="Proteomes" id="UP000245207"/>
    </source>
</evidence>
<dbReference type="CDD" id="cd03784">
    <property type="entry name" value="GT1_Gtf-like"/>
    <property type="match status" value="1"/>
</dbReference>
<keyword evidence="2 3" id="KW-0808">Transferase</keyword>
<dbReference type="InterPro" id="IPR035595">
    <property type="entry name" value="UDP_glycos_trans_CS"/>
</dbReference>
<dbReference type="PROSITE" id="PS00375">
    <property type="entry name" value="UDPGT"/>
    <property type="match status" value="1"/>
</dbReference>
<dbReference type="GO" id="GO:0080044">
    <property type="term" value="F:quercetin 7-O-glucosyltransferase activity"/>
    <property type="evidence" value="ECO:0007669"/>
    <property type="project" value="TreeGrafter"/>
</dbReference>
<dbReference type="Proteomes" id="UP000245207">
    <property type="component" value="Unassembled WGS sequence"/>
</dbReference>
<dbReference type="EC" id="2.4.1.-" evidence="4"/>
<dbReference type="Gene3D" id="3.40.50.2000">
    <property type="entry name" value="Glycogen Phosphorylase B"/>
    <property type="match status" value="2"/>
</dbReference>
<comment type="similarity">
    <text evidence="1 3">Belongs to the UDP-glycosyltransferase family.</text>
</comment>
<evidence type="ECO:0000256" key="1">
    <source>
        <dbReference type="ARBA" id="ARBA00009995"/>
    </source>
</evidence>
<dbReference type="AlphaFoldDB" id="A0A2U1MN25"/>
<keyword evidence="7" id="KW-1185">Reference proteome</keyword>
<dbReference type="GO" id="GO:0080043">
    <property type="term" value="F:quercetin 3-O-glucosyltransferase activity"/>
    <property type="evidence" value="ECO:0007669"/>
    <property type="project" value="TreeGrafter"/>
</dbReference>
<feature type="transmembrane region" description="Helical" evidence="5">
    <location>
        <begin position="125"/>
        <end position="142"/>
    </location>
</feature>
<dbReference type="PANTHER" id="PTHR11926:SF774">
    <property type="entry name" value="UDP-GLYCOSYLTRANSFERASE 85A1-RELATED"/>
    <property type="match status" value="1"/>
</dbReference>
<dbReference type="SUPFAM" id="SSF53756">
    <property type="entry name" value="UDP-Glycosyltransferase/glycogen phosphorylase"/>
    <property type="match status" value="1"/>
</dbReference>
<organism evidence="6 7">
    <name type="scientific">Artemisia annua</name>
    <name type="common">Sweet wormwood</name>
    <dbReference type="NCBI Taxonomy" id="35608"/>
    <lineage>
        <taxon>Eukaryota</taxon>
        <taxon>Viridiplantae</taxon>
        <taxon>Streptophyta</taxon>
        <taxon>Embryophyta</taxon>
        <taxon>Tracheophyta</taxon>
        <taxon>Spermatophyta</taxon>
        <taxon>Magnoliopsida</taxon>
        <taxon>eudicotyledons</taxon>
        <taxon>Gunneridae</taxon>
        <taxon>Pentapetalae</taxon>
        <taxon>asterids</taxon>
        <taxon>campanulids</taxon>
        <taxon>Asterales</taxon>
        <taxon>Asteraceae</taxon>
        <taxon>Asteroideae</taxon>
        <taxon>Anthemideae</taxon>
        <taxon>Artemisiinae</taxon>
        <taxon>Artemisia</taxon>
    </lineage>
</organism>
<keyword evidence="5" id="KW-0812">Transmembrane</keyword>
<evidence type="ECO:0000256" key="5">
    <source>
        <dbReference type="SAM" id="Phobius"/>
    </source>
</evidence>
<evidence type="ECO:0000256" key="4">
    <source>
        <dbReference type="RuleBase" id="RU362057"/>
    </source>
</evidence>
<sequence length="440" mass="49765">MDQVILLPYLTIGHIIPLVQLCYNLATRSRQKKLTTVYTVVITENWLKFVSTYPKQDNVRFVTIPNPNPAPPFDPNHPDYVPLHKSLETSFDRLLDSTDLPVKFIIVDVMMLSVFDAAYKRKIPAVSYWPMAASMFILLYHARLMEERHAIYQTDASGTGKVDYIPGLSPISLADLPSSPHHIFYNFERNLPNWISKSNCLLLTTIYELETDAINKILAKLPIPVYLVGLKIPDLPLQPNLLSNEPSCEYLSWLDSKPQKSVLYVSLGYLALVSVAQIAEMLAGLKLSGVNFLWATPGGHLNGDFGSNGLAVGWCDQWKVLSHSSVGGFLSHCGWNSTKQSLLLGVPMLTFPIAEDQQINRKLIFEDWKNGWNLKTGSFVSRETIAMIVRQFMNLESELMINVKRLEGICRENVEKGGRADNEIDCFIRESEKNWVQDFI</sequence>
<dbReference type="OrthoDB" id="5835829at2759"/>
<keyword evidence="3" id="KW-0328">Glycosyltransferase</keyword>
<evidence type="ECO:0000256" key="3">
    <source>
        <dbReference type="RuleBase" id="RU003718"/>
    </source>
</evidence>
<protein>
    <recommendedName>
        <fullName evidence="4">Glycosyltransferase</fullName>
        <ecNumber evidence="4">2.4.1.-</ecNumber>
    </recommendedName>
</protein>
<accession>A0A2U1MN25</accession>
<dbReference type="InterPro" id="IPR002213">
    <property type="entry name" value="UDP_glucos_trans"/>
</dbReference>